<evidence type="ECO:0000313" key="4">
    <source>
        <dbReference type="Proteomes" id="UP001597092"/>
    </source>
</evidence>
<gene>
    <name evidence="3" type="ORF">ACFSAS_16610</name>
</gene>
<dbReference type="Pfam" id="PF01571">
    <property type="entry name" value="GCV_T"/>
    <property type="match status" value="1"/>
</dbReference>
<feature type="domain" description="GCVT N-terminal" evidence="2">
    <location>
        <begin position="43"/>
        <end position="247"/>
    </location>
</feature>
<comment type="caution">
    <text evidence="3">The sequence shown here is derived from an EMBL/GenBank/DDBJ whole genome shotgun (WGS) entry which is preliminary data.</text>
</comment>
<dbReference type="InterPro" id="IPR006222">
    <property type="entry name" value="GCVT_N"/>
</dbReference>
<dbReference type="RefSeq" id="WP_256308950.1">
    <property type="nucleotide sequence ID" value="NZ_JANHAW010000003.1"/>
</dbReference>
<accession>A0ABD6E4J9</accession>
<dbReference type="AlphaFoldDB" id="A0ABD6E4J9"/>
<dbReference type="SUPFAM" id="SSF103025">
    <property type="entry name" value="Folate-binding domain"/>
    <property type="match status" value="1"/>
</dbReference>
<dbReference type="InterPro" id="IPR027266">
    <property type="entry name" value="TrmE/GcvT-like"/>
</dbReference>
<dbReference type="InterPro" id="IPR028896">
    <property type="entry name" value="GcvT/YgfZ/DmdA"/>
</dbReference>
<keyword evidence="3" id="KW-0808">Transferase</keyword>
<dbReference type="PANTHER" id="PTHR43757:SF2">
    <property type="entry name" value="AMINOMETHYLTRANSFERASE, MITOCHONDRIAL"/>
    <property type="match status" value="1"/>
</dbReference>
<protein>
    <submittedName>
        <fullName evidence="3">Aminomethyl transferase family protein</fullName>
    </submittedName>
</protein>
<evidence type="ECO:0000256" key="1">
    <source>
        <dbReference type="PIRSR" id="PIRSR006487-1"/>
    </source>
</evidence>
<name>A0ABD6E4J9_9EURY</name>
<proteinExistence type="predicted"/>
<dbReference type="EMBL" id="JBHUDP010000009">
    <property type="protein sequence ID" value="MFD1687223.1"/>
    <property type="molecule type" value="Genomic_DNA"/>
</dbReference>
<organism evidence="3 4">
    <name type="scientific">Halobellus litoreus</name>
    <dbReference type="NCBI Taxonomy" id="755310"/>
    <lineage>
        <taxon>Archaea</taxon>
        <taxon>Methanobacteriati</taxon>
        <taxon>Methanobacteriota</taxon>
        <taxon>Stenosarchaea group</taxon>
        <taxon>Halobacteria</taxon>
        <taxon>Halobacteriales</taxon>
        <taxon>Haloferacaceae</taxon>
        <taxon>Halobellus</taxon>
    </lineage>
</organism>
<dbReference type="PIRSF" id="PIRSF006487">
    <property type="entry name" value="GcvT"/>
    <property type="match status" value="1"/>
</dbReference>
<evidence type="ECO:0000313" key="3">
    <source>
        <dbReference type="EMBL" id="MFD1687223.1"/>
    </source>
</evidence>
<dbReference type="PANTHER" id="PTHR43757">
    <property type="entry name" value="AMINOMETHYLTRANSFERASE"/>
    <property type="match status" value="1"/>
</dbReference>
<reference evidence="3 4" key="1">
    <citation type="journal article" date="2019" name="Int. J. Syst. Evol. Microbiol.">
        <title>The Global Catalogue of Microorganisms (GCM) 10K type strain sequencing project: providing services to taxonomists for standard genome sequencing and annotation.</title>
        <authorList>
            <consortium name="The Broad Institute Genomics Platform"/>
            <consortium name="The Broad Institute Genome Sequencing Center for Infectious Disease"/>
            <person name="Wu L."/>
            <person name="Ma J."/>
        </authorList>
    </citation>
    <scope>NUCLEOTIDE SEQUENCE [LARGE SCALE GENOMIC DNA]</scope>
    <source>
        <strain evidence="3 4">CGMCC 1.10387</strain>
    </source>
</reference>
<keyword evidence="4" id="KW-1185">Reference proteome</keyword>
<evidence type="ECO:0000259" key="2">
    <source>
        <dbReference type="Pfam" id="PF01571"/>
    </source>
</evidence>
<dbReference type="Proteomes" id="UP001597092">
    <property type="component" value="Unassembled WGS sequence"/>
</dbReference>
<sequence length="451" mass="50803">MSERSWSFSDSMSAAADKAGSPVELMRDLGVGKFTKVPDEITNWIEEQRSWRESVGFADQSYHMTDHYVEGPDALDFYRDYAVNKFDNTEPGKAKQLVVANPNGKFIGDAIWFHLEEDKFLSVGGAAAHNWLQYQAETGDYDLEAEMQPRPVTMDEDPTYYRFQVQGPDAIDVMRDVADEPLPDLGFFNHTSISIQGHDVNILRHGMAGEAGYEFWGPYEEGEEIKEIFMDAGEEYDIKHLGAESYQTPNAILGWIPLVVPAIFEEGMEDYLEWLDVGDGLLSIGGSFESDDITDYYFTPTELGYGHIIDTNADYCGSEALAAEAGDPDREKVTLVWNDEDVVDVFASLFRDGPTKKFMRLPHPRSSACHYDKVLDENGEQVGVSTDKSYIYNQRELISLGVVDSEYAEPGTEITLVWGEPEDNTNKRVERHEQTEIRATVATAPYTEDSR</sequence>
<feature type="binding site" evidence="1">
    <location>
        <position position="214"/>
    </location>
    <ligand>
        <name>substrate</name>
    </ligand>
</feature>
<dbReference type="Gene3D" id="3.30.1360.120">
    <property type="entry name" value="Probable tRNA modification gtpase trme, domain 1"/>
    <property type="match status" value="1"/>
</dbReference>
<dbReference type="GO" id="GO:0016740">
    <property type="term" value="F:transferase activity"/>
    <property type="evidence" value="ECO:0007669"/>
    <property type="project" value="UniProtKB-KW"/>
</dbReference>